<reference evidence="2 3" key="2">
    <citation type="submission" date="2018-08" db="EMBL/GenBank/DDBJ databases">
        <title>The draft genome of Acinetobacter sichuanensis strain WCHAc060041.</title>
        <authorList>
            <person name="Qin J."/>
            <person name="Feng Y."/>
            <person name="Zong Z."/>
        </authorList>
    </citation>
    <scope>NUCLEOTIDE SEQUENCE [LARGE SCALE GENOMIC DNA]</scope>
    <source>
        <strain evidence="2 3">WCHAc060041</strain>
    </source>
</reference>
<proteinExistence type="predicted"/>
<dbReference type="Proteomes" id="UP001595455">
    <property type="component" value="Unassembled WGS sequence"/>
</dbReference>
<protein>
    <submittedName>
        <fullName evidence="2">Uncharacterized protein</fullName>
    </submittedName>
</protein>
<evidence type="ECO:0000313" key="1">
    <source>
        <dbReference type="EMBL" id="MFC2996887.1"/>
    </source>
</evidence>
<evidence type="ECO:0000313" key="2">
    <source>
        <dbReference type="EMBL" id="RFC83392.1"/>
    </source>
</evidence>
<dbReference type="EMBL" id="JBHRSF010000102">
    <property type="protein sequence ID" value="MFC2996887.1"/>
    <property type="molecule type" value="Genomic_DNA"/>
</dbReference>
<reference evidence="4" key="3">
    <citation type="journal article" date="2019" name="Int. J. Syst. Evol. Microbiol.">
        <title>The Global Catalogue of Microorganisms (GCM) 10K type strain sequencing project: providing services to taxonomists for standard genome sequencing and annotation.</title>
        <authorList>
            <consortium name="The Broad Institute Genomics Platform"/>
            <consortium name="The Broad Institute Genome Sequencing Center for Infectious Disease"/>
            <person name="Wu L."/>
            <person name="Ma J."/>
        </authorList>
    </citation>
    <scope>NUCLEOTIDE SEQUENCE [LARGE SCALE GENOMIC DNA]</scope>
    <source>
        <strain evidence="4">KCTC 62575</strain>
    </source>
</reference>
<dbReference type="Proteomes" id="UP000240957">
    <property type="component" value="Unassembled WGS sequence"/>
</dbReference>
<evidence type="ECO:0000313" key="3">
    <source>
        <dbReference type="Proteomes" id="UP000240957"/>
    </source>
</evidence>
<gene>
    <name evidence="1" type="ORF">ACFODO_16830</name>
    <name evidence="2" type="ORF">C9E89_011905</name>
</gene>
<organism evidence="2 3">
    <name type="scientific">Acinetobacter sichuanensis</name>
    <dbReference type="NCBI Taxonomy" id="2136183"/>
    <lineage>
        <taxon>Bacteria</taxon>
        <taxon>Pseudomonadati</taxon>
        <taxon>Pseudomonadota</taxon>
        <taxon>Gammaproteobacteria</taxon>
        <taxon>Moraxellales</taxon>
        <taxon>Moraxellaceae</taxon>
        <taxon>Acinetobacter</taxon>
    </lineage>
</organism>
<dbReference type="RefSeq" id="WP_107008553.1">
    <property type="nucleotide sequence ID" value="NZ_JBHRSF010000102.1"/>
</dbReference>
<comment type="caution">
    <text evidence="2">The sequence shown here is derived from an EMBL/GenBank/DDBJ whole genome shotgun (WGS) entry which is preliminary data.</text>
</comment>
<evidence type="ECO:0000313" key="4">
    <source>
        <dbReference type="Proteomes" id="UP001595455"/>
    </source>
</evidence>
<keyword evidence="4" id="KW-1185">Reference proteome</keyword>
<accession>A0A371YPM8</accession>
<name>A0A371YPM8_9GAMM</name>
<sequence>MKTKHIQHYTDIDRIKFRYSEIFRKNIFFNIDSLYQELTIIEIYLDLYEVNKFYGNCFTRRSFSELIRKEYKNIIGFIYFYLEGTLPLKYKYSKRIEEIFLSFLKDDFIPLNLHHNSISKELLEIKNSFEKKYFNNEKMKFYDGWKVITQDNHTMYLSLRNIYLRYGESFCDNYHKTIKNIALSKIKSTFSRDITNLNKLHSLFTEFFSDIDKLNEGLNAYNCADTFSKFYNILVLECLLRKECLVSFHQRWRAIVNTYLELADSGFFEKPHFTIFVPQFKTSNAISNKKIVGGNIISKKLITDIPLHYTDDLAKEIIYSNIQSDFNTCMTIANHRIAIIEENYNYFDSDNEFKEIQQRYLEHPFKYEGYLIHPIYLETKHLEMAFKRKLFGSVNLVDIYALTMILIAEHPQITESWLVNWRYLKNGKPYGYIEVDQNAYIVSHKLRKGESSLQKILLNEKSYAVVRLIIKVTALARSYLKSIADKDHEFMLLFTMSPFMLPKRVKKFLNPSTPVTFSNFNDLFFCPEALIHLDKKQLERLDNLVKNFSLTKLRATSGVLVYFKTNSINQMRTALGHTKLDVKLLSSYLPKPLWDYFTDRWIRIFQNILIYESLKDTEYLFDAIDIKESDLDNFLRNHHFGEIPTHIQNGKFGINKINENQKIGVFPISVPILQVFLAIISFIENFTQNTEIPEFIYRWYQCAILVISQIRLCLESNETNQAAIYLDAKILEMYQTAINNPIDVKKIGWLK</sequence>
<reference evidence="1" key="4">
    <citation type="submission" date="2024-09" db="EMBL/GenBank/DDBJ databases">
        <authorList>
            <person name="Sun Q."/>
            <person name="Mori K."/>
        </authorList>
    </citation>
    <scope>NUCLEOTIDE SEQUENCE</scope>
    <source>
        <strain evidence="1">KCTC 62575</strain>
    </source>
</reference>
<dbReference type="OrthoDB" id="8532641at2"/>
<dbReference type="EMBL" id="PYIX02000018">
    <property type="protein sequence ID" value="RFC83392.1"/>
    <property type="molecule type" value="Genomic_DNA"/>
</dbReference>
<reference evidence="1" key="1">
    <citation type="journal article" date="2014" name="Int. J. Syst. Evol. Microbiol.">
        <title>Complete genome of a new Firmicutes species belonging to the dominant human colonic microbiota ('Ruminococcus bicirculans') reveals two chromosomes and a selective capacity to utilize plant glucans.</title>
        <authorList>
            <consortium name="NISC Comparative Sequencing Program"/>
            <person name="Wegmann U."/>
            <person name="Louis P."/>
            <person name="Goesmann A."/>
            <person name="Henrissat B."/>
            <person name="Duncan S.H."/>
            <person name="Flint H.J."/>
        </authorList>
    </citation>
    <scope>NUCLEOTIDE SEQUENCE</scope>
    <source>
        <strain evidence="1">KCTC 62575</strain>
    </source>
</reference>
<dbReference type="AlphaFoldDB" id="A0A371YPM8"/>